<name>A0A4D6E4G0_9CAUD</name>
<sequence length="330" mass="34426">MGSFAWFQDGVGYGGTDLANWQSLLLPRGSLKHLFSDTSGFAATSNLGNRTVSVASGNVLIGGVSSGGTWAWSDAATIAVPTASNDNPRKDLIVARLTTAAVDGINGLAVELIPGTPAVSPVAPARPDNAVALSIVDVPKASTTFTTTPVRYTGQYADQATFANGHVAISWATLPTATAFPVGFTLYNITTNQRWVRRNDGTWYTTDPGPWLSATFQPYVGLGSVTTTPSGNLYIRESSACWELSGQVNLTPSNGNPNGLKVIGQMPAGITRPAVNVYATVAQTYNATYGGWARFGLMANGSIEWGAPATGAVGTIYLSATYPKNPLNAP</sequence>
<keyword evidence="2" id="KW-1185">Reference proteome</keyword>
<protein>
    <submittedName>
        <fullName evidence="1">Minor tail protein</fullName>
    </submittedName>
</protein>
<evidence type="ECO:0000313" key="1">
    <source>
        <dbReference type="EMBL" id="QBZ73384.1"/>
    </source>
</evidence>
<reference evidence="2" key="1">
    <citation type="submission" date="2019-03" db="EMBL/GenBank/DDBJ databases">
        <authorList>
            <person name="Goralski S.M."/>
            <person name="Markward M.L."/>
            <person name="Addai K."/>
            <person name="Agarwal S."/>
            <person name="Ahmad I.M."/>
            <person name="Alumyar Y.S."/>
            <person name="An J."/>
            <person name="Antar T.E."/>
            <person name="Antony V."/>
            <person name="Arvin L.E."/>
            <person name="Atanasoff K.E."/>
            <person name="Ati R."/>
            <person name="Batista A."/>
            <person name="Bembuh M.L."/>
            <person name="Bhardvaj T.B."/>
            <person name="Brown C.J."/>
            <person name="Butt S.T."/>
            <person name="Cahn D."/>
            <person name="Canales I.-I."/>
            <person name="Carr K."/>
            <person name="Chen K.Z."/>
            <person name="Chen M."/>
            <person name="Chigurupati S."/>
            <person name="Chou C."/>
            <person name="Chung C.S."/>
            <person name="Cole S.T."/>
            <person name="Colson C.L."/>
            <person name="Dent D.M."/>
            <person name="Djiogo E.M."/>
            <person name="Domrachev B.M."/>
            <person name="Dwivedi J."/>
            <person name="Ehsani C."/>
            <person name="Essien U.A."/>
            <person name="Fakhar A."/>
            <person name="Flood S.H."/>
            <person name="Furletti G."/>
            <person name="Gebreegziabher M."/>
            <person name="Gruver-Williams A."/>
            <person name="Guldan M.L."/>
            <person name="Gurung S."/>
            <person name="Heo K."/>
            <person name="John R.A."/>
            <person name="Kabir L."/>
            <person name="Kaira H."/>
            <person name="Kane M.S."/>
            <person name="Karanja M."/>
            <person name="Karley A.N."/>
            <person name="Kelleher J."/>
            <person name="Khan A.M."/>
            <person name="Khan A."/>
            <person name="Kharel S."/>
            <person name="Kidane M."/>
            <person name="Konanur P."/>
            <person name="Kuo N.K."/>
            <person name="Kyaw G."/>
            <person name="Lahijan N."/>
            <person name="Lamm D.N."/>
            <person name="Lance S.V."/>
            <person name="Le C."/>
            <person name="Lee C.H."/>
            <person name="Leka D."/>
            <person name="Li C."/>
            <person name="Lim S.Y."/>
            <person name="Lo J."/>
            <person name="Ludwig S."/>
            <person name="Mahaney V.M."/>
            <person name="Mangukiya A."/>
            <person name="Mani D."/>
            <person name="Mariano P."/>
            <person name="Mbaekwe U."/>
            <person name="McGowan H."/>
            <person name="McNamara A."/>
            <person name="Mebrahtu S."/>
            <person name="Mohamed A."/>
            <person name="Mohamed M.E."/>
            <person name="Muntaka F."/>
            <person name="Naqvi T."/>
            <person name="Nengel A.M."/>
            <person name="Neupane S."/>
            <person name="Nguyen J."/>
            <person name="Nguyen J."/>
            <person name="Nwoji I.C."/>
            <person name="O'Brien T."/>
            <person name="Okusolubo T.A."/>
            <person name="Paek J."/>
            <person name="Pandithakoralag H."/>
            <person name="Parsa S."/>
            <person name="Perry C."/>
            <person name="Petrie C.R."/>
            <person name="Poteshman G.A."/>
            <person name="Quiros D."/>
            <person name="Rana S."/>
            <person name="Reister J."/>
            <person name="Reyes E."/>
            <person name="Riaz H.S."/>
            <person name="Roach T.L."/>
            <person name="Saikali A."/>
            <person name="Scalsky R."/>
            <person name="Schultz J.A."/>
            <person name="Scott C.F."/>
            <person name="Sekira M.D."/>
            <person name="Shee C.S."/>
            <person name="Shultz P."/>
            <person name="Siarez J.A."/>
            <person name="Simpson A.L."/>
            <person name="Singh S."/>
            <person name="Smith F.R."/>
            <person name="Smith S.A."/>
            <person name="Sobers S."/>
            <person name="Sobowale A.O."/>
            <person name="Somoza K.A."/>
            <person name="Song M."/>
            <person name="Spence R.N."/>
            <person name="Spruill R.A."/>
            <person name="Subedi A."/>
            <person name="Taj A.B."/>
            <person name="Thomas J."/>
            <person name="Todd J.C."/>
            <person name="Tran T."/>
            <person name="Varghese J."/>
            <person name="Vartanian E."/>
            <person name="Vega A."/>
            <person name="Vong A."/>
            <person name="Wachhaus L.E."/>
            <person name="Walter A.J."/>
            <person name="Wessel M.E."/>
            <person name="Azam A.M."/>
            <person name="Blocker D."/>
            <person name="Naeem N.-U.-A."/>
            <person name="Patel R."/>
            <person name="Shakarov P."/>
            <person name="Xie C.L."/>
            <person name="Zolnerowich N."/>
            <person name="Correa-Mendez M."/>
            <person name="Fabian M."/>
            <person name="Fishbein J."/>
            <person name="Harkles L."/>
            <person name="Reger N."/>
            <person name="Saleh S."/>
            <person name="Erill I."/>
            <person name="Caruso S.M."/>
            <person name="Garlena R.A."/>
            <person name="Russell D.A."/>
            <person name="Pope W.H."/>
            <person name="Jacobs-Sera D."/>
            <person name="Hatfull G.F."/>
        </authorList>
    </citation>
    <scope>NUCLEOTIDE SEQUENCE [LARGE SCALE GENOMIC DNA]</scope>
</reference>
<evidence type="ECO:0000313" key="2">
    <source>
        <dbReference type="Proteomes" id="UP000297168"/>
    </source>
</evidence>
<dbReference type="EMBL" id="MK686069">
    <property type="protein sequence ID" value="QBZ73384.1"/>
    <property type="molecule type" value="Genomic_DNA"/>
</dbReference>
<dbReference type="Proteomes" id="UP000297168">
    <property type="component" value="Segment"/>
</dbReference>
<organism evidence="1 2">
    <name type="scientific">Streptomyces phage Heather</name>
    <dbReference type="NCBI Taxonomy" id="2562343"/>
    <lineage>
        <taxon>Viruses</taxon>
        <taxon>Duplodnaviria</taxon>
        <taxon>Heunggongvirae</taxon>
        <taxon>Uroviricota</taxon>
        <taxon>Caudoviricetes</taxon>
        <taxon>Colingsworthviridae</taxon>
        <taxon>Sebastisaurusvirus</taxon>
        <taxon>Sebastisaurusvirus heather</taxon>
    </lineage>
</organism>
<accession>A0A4D6E4G0</accession>
<gene>
    <name evidence="1" type="primary">14</name>
    <name evidence="1" type="ORF">SEA_HEATHER_14</name>
</gene>
<proteinExistence type="predicted"/>